<feature type="transmembrane region" description="Helical" evidence="3">
    <location>
        <begin position="6"/>
        <end position="25"/>
    </location>
</feature>
<keyword evidence="3" id="KW-0812">Transmembrane</keyword>
<dbReference type="Proteomes" id="UP000607653">
    <property type="component" value="Unassembled WGS sequence"/>
</dbReference>
<protein>
    <submittedName>
        <fullName evidence="4">Uncharacterized protein</fullName>
    </submittedName>
</protein>
<evidence type="ECO:0000256" key="1">
    <source>
        <dbReference type="ARBA" id="ARBA00004141"/>
    </source>
</evidence>
<dbReference type="EMBL" id="DUZY01000010">
    <property type="protein sequence ID" value="DAD49261.1"/>
    <property type="molecule type" value="Genomic_DNA"/>
</dbReference>
<organism evidence="4 5">
    <name type="scientific">Nelumbo nucifera</name>
    <name type="common">Sacred lotus</name>
    <dbReference type="NCBI Taxonomy" id="4432"/>
    <lineage>
        <taxon>Eukaryota</taxon>
        <taxon>Viridiplantae</taxon>
        <taxon>Streptophyta</taxon>
        <taxon>Embryophyta</taxon>
        <taxon>Tracheophyta</taxon>
        <taxon>Spermatophyta</taxon>
        <taxon>Magnoliopsida</taxon>
        <taxon>Proteales</taxon>
        <taxon>Nelumbonaceae</taxon>
        <taxon>Nelumbo</taxon>
    </lineage>
</organism>
<keyword evidence="3" id="KW-1133">Transmembrane helix</keyword>
<feature type="transmembrane region" description="Helical" evidence="3">
    <location>
        <begin position="75"/>
        <end position="95"/>
    </location>
</feature>
<comment type="similarity">
    <text evidence="2">Belongs to the MscS (TC 1.A.23) family.</text>
</comment>
<comment type="caution">
    <text evidence="4">The sequence shown here is derived from an EMBL/GenBank/DDBJ whole genome shotgun (WGS) entry which is preliminary data.</text>
</comment>
<name>A0A823A0F8_NELNU</name>
<evidence type="ECO:0000313" key="5">
    <source>
        <dbReference type="Proteomes" id="UP000607653"/>
    </source>
</evidence>
<sequence length="101" mass="11694">MVIFCGRLVSGWLVSVIVFIIERNFMLREKVLYFVYGLRKSVQNCVWLGLVLLSWNLMFNLNPKVHTDKKTLKKVSRALLAVLIGAIMWLVKIILVKMNIS</sequence>
<proteinExistence type="inferred from homology"/>
<evidence type="ECO:0000256" key="2">
    <source>
        <dbReference type="ARBA" id="ARBA00008017"/>
    </source>
</evidence>
<dbReference type="PANTHER" id="PTHR31618">
    <property type="entry name" value="MECHANOSENSITIVE ION CHANNEL PROTEIN 5"/>
    <property type="match status" value="1"/>
</dbReference>
<keyword evidence="3" id="KW-0472">Membrane</keyword>
<gene>
    <name evidence="4" type="ORF">HUJ06_032003</name>
</gene>
<dbReference type="PANTHER" id="PTHR31618:SF26">
    <property type="entry name" value="MECHANOSENSITIVE ION CHANNEL PROTEIN"/>
    <property type="match status" value="1"/>
</dbReference>
<dbReference type="InterPro" id="IPR016688">
    <property type="entry name" value="MscS-like_plants/fungi"/>
</dbReference>
<reference evidence="4 5" key="1">
    <citation type="journal article" date="2020" name="Mol. Biol. Evol.">
        <title>Distinct Expression and Methylation Patterns for Genes with Different Fates following a Single Whole-Genome Duplication in Flowering Plants.</title>
        <authorList>
            <person name="Shi T."/>
            <person name="Rahmani R.S."/>
            <person name="Gugger P.F."/>
            <person name="Wang M."/>
            <person name="Li H."/>
            <person name="Zhang Y."/>
            <person name="Li Z."/>
            <person name="Wang Q."/>
            <person name="Van de Peer Y."/>
            <person name="Marchal K."/>
            <person name="Chen J."/>
        </authorList>
    </citation>
    <scope>NUCLEOTIDE SEQUENCE [LARGE SCALE GENOMIC DNA]</scope>
    <source>
        <tissue evidence="4">Leaf</tissue>
    </source>
</reference>
<keyword evidence="5" id="KW-1185">Reference proteome</keyword>
<dbReference type="GO" id="GO:0016020">
    <property type="term" value="C:membrane"/>
    <property type="evidence" value="ECO:0007669"/>
    <property type="project" value="UniProtKB-SubCell"/>
</dbReference>
<evidence type="ECO:0000313" key="4">
    <source>
        <dbReference type="EMBL" id="DAD49261.1"/>
    </source>
</evidence>
<dbReference type="AlphaFoldDB" id="A0A823A0F8"/>
<comment type="subcellular location">
    <subcellularLocation>
        <location evidence="1">Membrane</location>
        <topology evidence="1">Multi-pass membrane protein</topology>
    </subcellularLocation>
</comment>
<feature type="transmembrane region" description="Helical" evidence="3">
    <location>
        <begin position="45"/>
        <end position="63"/>
    </location>
</feature>
<accession>A0A823A0F8</accession>
<evidence type="ECO:0000256" key="3">
    <source>
        <dbReference type="SAM" id="Phobius"/>
    </source>
</evidence>